<evidence type="ECO:0000259" key="4">
    <source>
        <dbReference type="PROSITE" id="PS50089"/>
    </source>
</evidence>
<evidence type="ECO:0000313" key="6">
    <source>
        <dbReference type="Proteomes" id="UP000676336"/>
    </source>
</evidence>
<dbReference type="GO" id="GO:0005886">
    <property type="term" value="C:plasma membrane"/>
    <property type="evidence" value="ECO:0007669"/>
    <property type="project" value="TreeGrafter"/>
</dbReference>
<keyword evidence="2" id="KW-0862">Zinc</keyword>
<feature type="domain" description="RING-type" evidence="4">
    <location>
        <begin position="88"/>
        <end position="134"/>
    </location>
</feature>
<dbReference type="GO" id="GO:0008270">
    <property type="term" value="F:zinc ion binding"/>
    <property type="evidence" value="ECO:0007669"/>
    <property type="project" value="UniProtKB-KW"/>
</dbReference>
<comment type="caution">
    <text evidence="5">The sequence shown here is derived from an EMBL/GenBank/DDBJ whole genome shotgun (WGS) entry which is preliminary data.</text>
</comment>
<dbReference type="InterPro" id="IPR013083">
    <property type="entry name" value="Znf_RING/FYVE/PHD"/>
</dbReference>
<dbReference type="GO" id="GO:0007271">
    <property type="term" value="P:synaptic transmission, cholinergic"/>
    <property type="evidence" value="ECO:0007669"/>
    <property type="project" value="TreeGrafter"/>
</dbReference>
<dbReference type="PANTHER" id="PTHR46574">
    <property type="entry name" value="43 KDA RECEPTOR-ASSOCIATED PROTEIN OF THE SYNAPSE"/>
    <property type="match status" value="1"/>
</dbReference>
<evidence type="ECO:0000256" key="3">
    <source>
        <dbReference type="PROSITE-ProRule" id="PRU00175"/>
    </source>
</evidence>
<sequence length="135" mass="15670">MDRWIDKIAFHDTSITSKLVRRAINNDSLASEILITALSTATAMGNKLMQARCHLLNERMLASENQINDARQAFEIAHRLYREIDLVCTICKNPMGMYRDQIQILTCTHIFHERCILNLLQKWTYEAQTCPKCNK</sequence>
<name>A0A8S3HT56_9BILA</name>
<reference evidence="5" key="1">
    <citation type="submission" date="2021-02" db="EMBL/GenBank/DDBJ databases">
        <authorList>
            <person name="Nowell W R."/>
        </authorList>
    </citation>
    <scope>NUCLEOTIDE SEQUENCE</scope>
</reference>
<evidence type="ECO:0000256" key="1">
    <source>
        <dbReference type="ARBA" id="ARBA00022771"/>
    </source>
</evidence>
<dbReference type="SUPFAM" id="SSF57850">
    <property type="entry name" value="RING/U-box"/>
    <property type="match status" value="1"/>
</dbReference>
<dbReference type="InterPro" id="IPR001841">
    <property type="entry name" value="Znf_RING"/>
</dbReference>
<dbReference type="EMBL" id="CAJOBI010322481">
    <property type="protein sequence ID" value="CAF5187236.1"/>
    <property type="molecule type" value="Genomic_DNA"/>
</dbReference>
<dbReference type="GO" id="GO:0033130">
    <property type="term" value="F:acetylcholine receptor binding"/>
    <property type="evidence" value="ECO:0007669"/>
    <property type="project" value="TreeGrafter"/>
</dbReference>
<evidence type="ECO:0000256" key="2">
    <source>
        <dbReference type="ARBA" id="ARBA00022833"/>
    </source>
</evidence>
<proteinExistence type="predicted"/>
<dbReference type="Gene3D" id="3.30.40.10">
    <property type="entry name" value="Zinc/RING finger domain, C3HC4 (zinc finger)"/>
    <property type="match status" value="1"/>
</dbReference>
<protein>
    <recommendedName>
        <fullName evidence="4">RING-type domain-containing protein</fullName>
    </recommendedName>
</protein>
<dbReference type="SMART" id="SM00184">
    <property type="entry name" value="RING"/>
    <property type="match status" value="1"/>
</dbReference>
<dbReference type="Proteomes" id="UP000676336">
    <property type="component" value="Unassembled WGS sequence"/>
</dbReference>
<dbReference type="GO" id="GO:0031594">
    <property type="term" value="C:neuromuscular junction"/>
    <property type="evidence" value="ECO:0007669"/>
    <property type="project" value="TreeGrafter"/>
</dbReference>
<accession>A0A8S3HT56</accession>
<dbReference type="PROSITE" id="PS50089">
    <property type="entry name" value="ZF_RING_2"/>
    <property type="match status" value="1"/>
</dbReference>
<dbReference type="GO" id="GO:1900075">
    <property type="term" value="P:positive regulation of neuromuscular synaptic transmission"/>
    <property type="evidence" value="ECO:0007669"/>
    <property type="project" value="TreeGrafter"/>
</dbReference>
<gene>
    <name evidence="5" type="ORF">SMN809_LOCUS70911</name>
</gene>
<dbReference type="InterPro" id="IPR052480">
    <property type="entry name" value="RAPsyn"/>
</dbReference>
<dbReference type="Pfam" id="PF13639">
    <property type="entry name" value="zf-RING_2"/>
    <property type="match status" value="1"/>
</dbReference>
<dbReference type="PANTHER" id="PTHR46574:SF1">
    <property type="entry name" value="43 KDA RECEPTOR-ASSOCIATED PROTEIN OF THE SYNAPSE"/>
    <property type="match status" value="1"/>
</dbReference>
<organism evidence="5 6">
    <name type="scientific">Rotaria magnacalcarata</name>
    <dbReference type="NCBI Taxonomy" id="392030"/>
    <lineage>
        <taxon>Eukaryota</taxon>
        <taxon>Metazoa</taxon>
        <taxon>Spiralia</taxon>
        <taxon>Gnathifera</taxon>
        <taxon>Rotifera</taxon>
        <taxon>Eurotatoria</taxon>
        <taxon>Bdelloidea</taxon>
        <taxon>Philodinida</taxon>
        <taxon>Philodinidae</taxon>
        <taxon>Rotaria</taxon>
    </lineage>
</organism>
<dbReference type="AlphaFoldDB" id="A0A8S3HT56"/>
<evidence type="ECO:0000313" key="5">
    <source>
        <dbReference type="EMBL" id="CAF5187236.1"/>
    </source>
</evidence>
<keyword evidence="1 3" id="KW-0479">Metal-binding</keyword>
<keyword evidence="1 3" id="KW-0863">Zinc-finger</keyword>
<feature type="non-terminal residue" evidence="5">
    <location>
        <position position="1"/>
    </location>
</feature>